<dbReference type="GO" id="GO:0016020">
    <property type="term" value="C:membrane"/>
    <property type="evidence" value="ECO:0007669"/>
    <property type="project" value="GOC"/>
</dbReference>
<dbReference type="PROSITE" id="PS00012">
    <property type="entry name" value="PHOSPHOPANTETHEINE"/>
    <property type="match status" value="1"/>
</dbReference>
<dbReference type="SUPFAM" id="SSF47336">
    <property type="entry name" value="ACP-like"/>
    <property type="match status" value="1"/>
</dbReference>
<dbReference type="HAMAP" id="MF_01217">
    <property type="entry name" value="Acyl_carrier"/>
    <property type="match status" value="1"/>
</dbReference>
<evidence type="ECO:0000256" key="9">
    <source>
        <dbReference type="NCBIfam" id="TIGR00517"/>
    </source>
</evidence>
<dbReference type="Proteomes" id="UP000016511">
    <property type="component" value="Unassembled WGS sequence"/>
</dbReference>
<dbReference type="NCBIfam" id="NF002149">
    <property type="entry name" value="PRK00982.1-3"/>
    <property type="match status" value="1"/>
</dbReference>
<keyword evidence="7 8" id="KW-0275">Fatty acid biosynthesis</keyword>
<feature type="domain" description="Carrier" evidence="11">
    <location>
        <begin position="5"/>
        <end position="80"/>
    </location>
</feature>
<dbReference type="InterPro" id="IPR003231">
    <property type="entry name" value="ACP"/>
</dbReference>
<dbReference type="AlphaFoldDB" id="U1YEF6"/>
<gene>
    <name evidence="8" type="primary">acpP</name>
    <name evidence="12" type="ORF">HMPREF0083_02686</name>
</gene>
<dbReference type="PATRIC" id="fig|649747.3.peg.2428"/>
<name>U1YEF6_ANEAE</name>
<accession>U1YEF6</accession>
<keyword evidence="3 8" id="KW-0444">Lipid biosynthesis</keyword>
<evidence type="ECO:0000256" key="8">
    <source>
        <dbReference type="HAMAP-Rule" id="MF_01217"/>
    </source>
</evidence>
<evidence type="ECO:0000256" key="5">
    <source>
        <dbReference type="ARBA" id="ARBA00022832"/>
    </source>
</evidence>
<dbReference type="GO" id="GO:0005829">
    <property type="term" value="C:cytosol"/>
    <property type="evidence" value="ECO:0007669"/>
    <property type="project" value="TreeGrafter"/>
</dbReference>
<dbReference type="PROSITE" id="PS50075">
    <property type="entry name" value="CARRIER"/>
    <property type="match status" value="1"/>
</dbReference>
<dbReference type="InterPro" id="IPR006162">
    <property type="entry name" value="Ppantetheine_attach_site"/>
</dbReference>
<evidence type="ECO:0000256" key="10">
    <source>
        <dbReference type="RuleBase" id="RU003545"/>
    </source>
</evidence>
<dbReference type="GO" id="GO:0000036">
    <property type="term" value="F:acyl carrier activity"/>
    <property type="evidence" value="ECO:0007669"/>
    <property type="project" value="UniProtKB-UniRule"/>
</dbReference>
<dbReference type="eggNOG" id="COG0236">
    <property type="taxonomic scope" value="Bacteria"/>
</dbReference>
<organism evidence="12 13">
    <name type="scientific">Aneurinibacillus aneurinilyticus ATCC 12856</name>
    <dbReference type="NCBI Taxonomy" id="649747"/>
    <lineage>
        <taxon>Bacteria</taxon>
        <taxon>Bacillati</taxon>
        <taxon>Bacillota</taxon>
        <taxon>Bacilli</taxon>
        <taxon>Bacillales</taxon>
        <taxon>Paenibacillaceae</taxon>
        <taxon>Aneurinibacillus group</taxon>
        <taxon>Aneurinibacillus</taxon>
    </lineage>
</organism>
<dbReference type="PANTHER" id="PTHR20863">
    <property type="entry name" value="ACYL CARRIER PROTEIN"/>
    <property type="match status" value="1"/>
</dbReference>
<dbReference type="Pfam" id="PF00550">
    <property type="entry name" value="PP-binding"/>
    <property type="match status" value="1"/>
</dbReference>
<evidence type="ECO:0000313" key="12">
    <source>
        <dbReference type="EMBL" id="ERI09171.1"/>
    </source>
</evidence>
<dbReference type="STRING" id="649747.HMPREF0083_02686"/>
<dbReference type="GO" id="GO:0009245">
    <property type="term" value="P:lipid A biosynthetic process"/>
    <property type="evidence" value="ECO:0007669"/>
    <property type="project" value="TreeGrafter"/>
</dbReference>
<comment type="similarity">
    <text evidence="8">Belongs to the acyl carrier protein (ACP) family.</text>
</comment>
<feature type="modified residue" description="O-(pantetheine 4'-phosphoryl)serine" evidence="8">
    <location>
        <position position="40"/>
    </location>
</feature>
<dbReference type="NCBIfam" id="NF002150">
    <property type="entry name" value="PRK00982.1-4"/>
    <property type="match status" value="1"/>
</dbReference>
<evidence type="ECO:0000256" key="1">
    <source>
        <dbReference type="ARBA" id="ARBA00003180"/>
    </source>
</evidence>
<dbReference type="NCBIfam" id="NF002151">
    <property type="entry name" value="PRK00982.1-5"/>
    <property type="match status" value="1"/>
</dbReference>
<comment type="caution">
    <text evidence="12">The sequence shown here is derived from an EMBL/GenBank/DDBJ whole genome shotgun (WGS) entry which is preliminary data.</text>
</comment>
<dbReference type="PANTHER" id="PTHR20863:SF76">
    <property type="entry name" value="CARRIER DOMAIN-CONTAINING PROTEIN"/>
    <property type="match status" value="1"/>
</dbReference>
<evidence type="ECO:0000256" key="2">
    <source>
        <dbReference type="ARBA" id="ARBA00022450"/>
    </source>
</evidence>
<dbReference type="InterPro" id="IPR036736">
    <property type="entry name" value="ACP-like_sf"/>
</dbReference>
<evidence type="ECO:0000259" key="11">
    <source>
        <dbReference type="PROSITE" id="PS50075"/>
    </source>
</evidence>
<dbReference type="GO" id="GO:0000035">
    <property type="term" value="F:acyl binding"/>
    <property type="evidence" value="ECO:0007669"/>
    <property type="project" value="TreeGrafter"/>
</dbReference>
<protein>
    <recommendedName>
        <fullName evidence="8 9">Acyl carrier protein</fullName>
        <shortName evidence="8">ACP</shortName>
    </recommendedName>
</protein>
<evidence type="ECO:0000256" key="4">
    <source>
        <dbReference type="ARBA" id="ARBA00022553"/>
    </source>
</evidence>
<keyword evidence="4 8" id="KW-0597">Phosphoprotein</keyword>
<keyword evidence="5 8" id="KW-0276">Fatty acid metabolism</keyword>
<dbReference type="EMBL" id="AWSJ01000162">
    <property type="protein sequence ID" value="ERI09171.1"/>
    <property type="molecule type" value="Genomic_DNA"/>
</dbReference>
<keyword evidence="2 8" id="KW-0596">Phosphopantetheine</keyword>
<dbReference type="NCBIfam" id="NF002148">
    <property type="entry name" value="PRK00982.1-2"/>
    <property type="match status" value="1"/>
</dbReference>
<evidence type="ECO:0000256" key="3">
    <source>
        <dbReference type="ARBA" id="ARBA00022516"/>
    </source>
</evidence>
<proteinExistence type="inferred from homology"/>
<comment type="function">
    <text evidence="1 8 10">Carrier of the growing fatty acid chain in fatty acid biosynthesis.</text>
</comment>
<comment type="PTM">
    <text evidence="10">4'-phosphopantetheine is transferred from CoA to a specific serine of apo-ACP by acpS.</text>
</comment>
<sequence length="80" mass="9017">MKAVADTFDRVKKIIVDRLGVDESEIKEEASFKDDLGADSLDVVELVMELEDEFDLEISDEDAEKITTVGDVIKYIQAHK</sequence>
<evidence type="ECO:0000313" key="13">
    <source>
        <dbReference type="Proteomes" id="UP000016511"/>
    </source>
</evidence>
<reference evidence="12 13" key="1">
    <citation type="submission" date="2013-08" db="EMBL/GenBank/DDBJ databases">
        <authorList>
            <person name="Weinstock G."/>
            <person name="Sodergren E."/>
            <person name="Wylie T."/>
            <person name="Fulton L."/>
            <person name="Fulton R."/>
            <person name="Fronick C."/>
            <person name="O'Laughlin M."/>
            <person name="Godfrey J."/>
            <person name="Miner T."/>
            <person name="Herter B."/>
            <person name="Appelbaum E."/>
            <person name="Cordes M."/>
            <person name="Lek S."/>
            <person name="Wollam A."/>
            <person name="Pepin K.H."/>
            <person name="Palsikar V.B."/>
            <person name="Mitreva M."/>
            <person name="Wilson R.K."/>
        </authorList>
    </citation>
    <scope>NUCLEOTIDE SEQUENCE [LARGE SCALE GENOMIC DNA]</scope>
    <source>
        <strain evidence="12 13">ATCC 12856</strain>
    </source>
</reference>
<dbReference type="UniPathway" id="UPA00094"/>
<dbReference type="InterPro" id="IPR009081">
    <property type="entry name" value="PP-bd_ACP"/>
</dbReference>
<keyword evidence="8" id="KW-0963">Cytoplasm</keyword>
<keyword evidence="13" id="KW-1185">Reference proteome</keyword>
<dbReference type="HOGENOM" id="CLU_108696_5_3_9"/>
<dbReference type="FunFam" id="1.10.1200.10:FF:000001">
    <property type="entry name" value="Acyl carrier protein"/>
    <property type="match status" value="1"/>
</dbReference>
<keyword evidence="6 8" id="KW-0443">Lipid metabolism</keyword>
<dbReference type="Gene3D" id="1.10.1200.10">
    <property type="entry name" value="ACP-like"/>
    <property type="match status" value="1"/>
</dbReference>
<evidence type="ECO:0000256" key="6">
    <source>
        <dbReference type="ARBA" id="ARBA00023098"/>
    </source>
</evidence>
<comment type="pathway">
    <text evidence="8 10">Lipid metabolism; fatty acid biosynthesis.</text>
</comment>
<evidence type="ECO:0000256" key="7">
    <source>
        <dbReference type="ARBA" id="ARBA00023160"/>
    </source>
</evidence>
<dbReference type="NCBIfam" id="TIGR00517">
    <property type="entry name" value="acyl_carrier"/>
    <property type="match status" value="1"/>
</dbReference>
<comment type="PTM">
    <text evidence="8">4'-phosphopantetheine is transferred from CoA to a specific serine of apo-ACP by AcpS. This modification is essential for activity because fatty acids are bound in thioester linkage to the sulfhydryl of the prosthetic group.</text>
</comment>
<comment type="subcellular location">
    <subcellularLocation>
        <location evidence="8">Cytoplasm</location>
    </subcellularLocation>
</comment>